<reference evidence="1 2" key="1">
    <citation type="submission" date="2018-06" db="EMBL/GenBank/DDBJ databases">
        <authorList>
            <consortium name="Pathogen Informatics"/>
            <person name="Doyle S."/>
        </authorList>
    </citation>
    <scope>NUCLEOTIDE SEQUENCE [LARGE SCALE GENOMIC DNA]</scope>
    <source>
        <strain evidence="1 2">NCTC4837</strain>
    </source>
</reference>
<evidence type="ECO:0000313" key="1">
    <source>
        <dbReference type="EMBL" id="SPZ78579.1"/>
    </source>
</evidence>
<sequence>MPVVPGRFHRYGDQKCRPVPPCFGVIRVPEPVLPGFTANETPLLIKFADKRHISMSNGRRRYSLWREFFKVRMTVLMPIFSVLAVSRTPAPLKAISVISSLMPGLQAISVSELKNAVAVTAAKSVMAFRVLTMAVDLCRLTTRTMNVNAGHERTSKARIIHQIQLIRGITVYAVMLPISRTCVFQ</sequence>
<dbReference type="Proteomes" id="UP000251082">
    <property type="component" value="Unassembled WGS sequence"/>
</dbReference>
<gene>
    <name evidence="1" type="ORF">NCTC4837_03290</name>
</gene>
<protein>
    <submittedName>
        <fullName evidence="1">Transcriptional regulator</fullName>
    </submittedName>
</protein>
<evidence type="ECO:0000313" key="2">
    <source>
        <dbReference type="Proteomes" id="UP000251082"/>
    </source>
</evidence>
<name>A0A2X2K7S4_SHIDY</name>
<dbReference type="EMBL" id="UAUQ01000012">
    <property type="protein sequence ID" value="SPZ78579.1"/>
    <property type="molecule type" value="Genomic_DNA"/>
</dbReference>
<dbReference type="AlphaFoldDB" id="A0A2X2K7S4"/>
<proteinExistence type="predicted"/>
<accession>A0A2X2K7S4</accession>
<organism evidence="1 2">
    <name type="scientific">Shigella dysenteriae</name>
    <dbReference type="NCBI Taxonomy" id="622"/>
    <lineage>
        <taxon>Bacteria</taxon>
        <taxon>Pseudomonadati</taxon>
        <taxon>Pseudomonadota</taxon>
        <taxon>Gammaproteobacteria</taxon>
        <taxon>Enterobacterales</taxon>
        <taxon>Enterobacteriaceae</taxon>
        <taxon>Shigella</taxon>
    </lineage>
</organism>